<dbReference type="Proteomes" id="UP000054047">
    <property type="component" value="Unassembled WGS sequence"/>
</dbReference>
<dbReference type="InterPro" id="IPR049039">
    <property type="entry name" value="RMD1-3_a_helical_rpt"/>
</dbReference>
<dbReference type="PANTHER" id="PTHR16056:SF20">
    <property type="entry name" value="C2H2-TYPE DOMAIN-CONTAINING PROTEIN-RELATED"/>
    <property type="match status" value="1"/>
</dbReference>
<dbReference type="Pfam" id="PF21033">
    <property type="entry name" value="RMD1-3"/>
    <property type="match status" value="1"/>
</dbReference>
<dbReference type="GO" id="GO:0005876">
    <property type="term" value="C:spindle microtubule"/>
    <property type="evidence" value="ECO:0007669"/>
    <property type="project" value="TreeGrafter"/>
</dbReference>
<sequence>MKRCSLQKRMRNTQKGVAALLCHTMCTSIHEVEHLFGTNDIEEGYNKLMQHYVGGNKSPELLWRLARATLEMADLDKNQHKRRELILEGRTYAIEGAIYDENNLNTLKWAAVATAYYSDFLWETEKIEECKKSIDYTLKGLRMNPDDHVLLFMKGRWMLYFCGLSSLEKEAVIHVFHLTGKEPTVSVGQAQATLMKAYSIEPKHLPTLQHLALCWLSQGDRSMARYYLEEALSMKVEGCNLHVQAECAQLLRQCV</sequence>
<keyword evidence="2" id="KW-1185">Reference proteome</keyword>
<dbReference type="GO" id="GO:0005739">
    <property type="term" value="C:mitochondrion"/>
    <property type="evidence" value="ECO:0007669"/>
    <property type="project" value="TreeGrafter"/>
</dbReference>
<dbReference type="OrthoDB" id="5785469at2759"/>
<dbReference type="InterPro" id="IPR011990">
    <property type="entry name" value="TPR-like_helical_dom_sf"/>
</dbReference>
<proteinExistence type="predicted"/>
<dbReference type="SUPFAM" id="SSF48452">
    <property type="entry name" value="TPR-like"/>
    <property type="match status" value="1"/>
</dbReference>
<name>A0A0C2CMG2_9BILA</name>
<protein>
    <recommendedName>
        <fullName evidence="3">Tetratricopeptide repeat protein</fullName>
    </recommendedName>
</protein>
<evidence type="ECO:0008006" key="3">
    <source>
        <dbReference type="Google" id="ProtNLM"/>
    </source>
</evidence>
<reference evidence="1 2" key="1">
    <citation type="submission" date="2013-12" db="EMBL/GenBank/DDBJ databases">
        <title>Draft genome of the parsitic nematode Ancylostoma duodenale.</title>
        <authorList>
            <person name="Mitreva M."/>
        </authorList>
    </citation>
    <scope>NUCLEOTIDE SEQUENCE [LARGE SCALE GENOMIC DNA]</scope>
    <source>
        <strain evidence="1 2">Zhejiang</strain>
    </source>
</reference>
<dbReference type="GO" id="GO:0097431">
    <property type="term" value="C:mitotic spindle pole"/>
    <property type="evidence" value="ECO:0007669"/>
    <property type="project" value="TreeGrafter"/>
</dbReference>
<evidence type="ECO:0000313" key="1">
    <source>
        <dbReference type="EMBL" id="KIH57798.1"/>
    </source>
</evidence>
<dbReference type="PANTHER" id="PTHR16056">
    <property type="entry name" value="REGULATOR OF MICROTUBULE DYNAMICS PROTEIN"/>
    <property type="match status" value="1"/>
</dbReference>
<organism evidence="1 2">
    <name type="scientific">Ancylostoma duodenale</name>
    <dbReference type="NCBI Taxonomy" id="51022"/>
    <lineage>
        <taxon>Eukaryota</taxon>
        <taxon>Metazoa</taxon>
        <taxon>Ecdysozoa</taxon>
        <taxon>Nematoda</taxon>
        <taxon>Chromadorea</taxon>
        <taxon>Rhabditida</taxon>
        <taxon>Rhabditina</taxon>
        <taxon>Rhabditomorpha</taxon>
        <taxon>Strongyloidea</taxon>
        <taxon>Ancylostomatidae</taxon>
        <taxon>Ancylostomatinae</taxon>
        <taxon>Ancylostoma</taxon>
    </lineage>
</organism>
<dbReference type="Gene3D" id="1.25.40.10">
    <property type="entry name" value="Tetratricopeptide repeat domain"/>
    <property type="match status" value="1"/>
</dbReference>
<dbReference type="EMBL" id="KN733920">
    <property type="protein sequence ID" value="KIH57798.1"/>
    <property type="molecule type" value="Genomic_DNA"/>
</dbReference>
<dbReference type="GO" id="GO:0008017">
    <property type="term" value="F:microtubule binding"/>
    <property type="evidence" value="ECO:0007669"/>
    <property type="project" value="TreeGrafter"/>
</dbReference>
<gene>
    <name evidence="1" type="ORF">ANCDUO_12007</name>
</gene>
<evidence type="ECO:0000313" key="2">
    <source>
        <dbReference type="Proteomes" id="UP000054047"/>
    </source>
</evidence>
<accession>A0A0C2CMG2</accession>
<dbReference type="AlphaFoldDB" id="A0A0C2CMG2"/>